<dbReference type="EMBL" id="JAPQKL010000002">
    <property type="protein sequence ID" value="KAJ5143084.1"/>
    <property type="molecule type" value="Genomic_DNA"/>
</dbReference>
<evidence type="ECO:0000256" key="6">
    <source>
        <dbReference type="SAM" id="Phobius"/>
    </source>
</evidence>
<dbReference type="GO" id="GO:0005741">
    <property type="term" value="C:mitochondrial outer membrane"/>
    <property type="evidence" value="ECO:0007669"/>
    <property type="project" value="TreeGrafter"/>
</dbReference>
<keyword evidence="3 6" id="KW-1133">Transmembrane helix</keyword>
<dbReference type="PANTHER" id="PTHR28234">
    <property type="entry name" value="NUCLEAR CONTROL OF ATPASE PROTEIN 2"/>
    <property type="match status" value="1"/>
</dbReference>
<dbReference type="InterPro" id="IPR013946">
    <property type="entry name" value="NCA2-like"/>
</dbReference>
<keyword evidence="4" id="KW-0496">Mitochondrion</keyword>
<organism evidence="7 8">
    <name type="scientific">Penicillium bovifimosum</name>
    <dbReference type="NCBI Taxonomy" id="126998"/>
    <lineage>
        <taxon>Eukaryota</taxon>
        <taxon>Fungi</taxon>
        <taxon>Dikarya</taxon>
        <taxon>Ascomycota</taxon>
        <taxon>Pezizomycotina</taxon>
        <taxon>Eurotiomycetes</taxon>
        <taxon>Eurotiomycetidae</taxon>
        <taxon>Eurotiales</taxon>
        <taxon>Aspergillaceae</taxon>
        <taxon>Penicillium</taxon>
    </lineage>
</organism>
<evidence type="ECO:0000313" key="7">
    <source>
        <dbReference type="EMBL" id="KAJ5143084.1"/>
    </source>
</evidence>
<proteinExistence type="predicted"/>
<keyword evidence="2 6" id="KW-0812">Transmembrane</keyword>
<reference evidence="7" key="2">
    <citation type="journal article" date="2023" name="IMA Fungus">
        <title>Comparative genomic study of the Penicillium genus elucidates a diverse pangenome and 15 lateral gene transfer events.</title>
        <authorList>
            <person name="Petersen C."/>
            <person name="Sorensen T."/>
            <person name="Nielsen M.R."/>
            <person name="Sondergaard T.E."/>
            <person name="Sorensen J.L."/>
            <person name="Fitzpatrick D.A."/>
            <person name="Frisvad J.C."/>
            <person name="Nielsen K.L."/>
        </authorList>
    </citation>
    <scope>NUCLEOTIDE SEQUENCE</scope>
    <source>
        <strain evidence="7">IBT 22155</strain>
    </source>
</reference>
<dbReference type="PANTHER" id="PTHR28234:SF1">
    <property type="entry name" value="NUCLEAR CONTROL OF ATPASE PROTEIN 2"/>
    <property type="match status" value="1"/>
</dbReference>
<comment type="caution">
    <text evidence="7">The sequence shown here is derived from an EMBL/GenBank/DDBJ whole genome shotgun (WGS) entry which is preliminary data.</text>
</comment>
<keyword evidence="5 6" id="KW-0472">Membrane</keyword>
<evidence type="ECO:0000313" key="8">
    <source>
        <dbReference type="Proteomes" id="UP001149079"/>
    </source>
</evidence>
<dbReference type="Pfam" id="PF08637">
    <property type="entry name" value="NCA2"/>
    <property type="match status" value="1"/>
</dbReference>
<evidence type="ECO:0008006" key="9">
    <source>
        <dbReference type="Google" id="ProtNLM"/>
    </source>
</evidence>
<dbReference type="Proteomes" id="UP001149079">
    <property type="component" value="Unassembled WGS sequence"/>
</dbReference>
<accession>A0A9W9L944</accession>
<dbReference type="RefSeq" id="XP_056524728.1">
    <property type="nucleotide sequence ID" value="XM_056662615.1"/>
</dbReference>
<protein>
    <recommendedName>
        <fullName evidence="9">Nuclear control of ATPase protein 2</fullName>
    </recommendedName>
</protein>
<comment type="subcellular location">
    <subcellularLocation>
        <location evidence="1">Mitochondrion membrane</location>
        <topology evidence="1">Multi-pass membrane protein</topology>
    </subcellularLocation>
</comment>
<evidence type="ECO:0000256" key="2">
    <source>
        <dbReference type="ARBA" id="ARBA00022692"/>
    </source>
</evidence>
<reference evidence="7" key="1">
    <citation type="submission" date="2022-11" db="EMBL/GenBank/DDBJ databases">
        <authorList>
            <person name="Petersen C."/>
        </authorList>
    </citation>
    <scope>NUCLEOTIDE SEQUENCE</scope>
    <source>
        <strain evidence="7">IBT 22155</strain>
    </source>
</reference>
<keyword evidence="8" id="KW-1185">Reference proteome</keyword>
<gene>
    <name evidence="7" type="ORF">N7515_001871</name>
</gene>
<evidence type="ECO:0000256" key="4">
    <source>
        <dbReference type="ARBA" id="ARBA00023128"/>
    </source>
</evidence>
<evidence type="ECO:0000256" key="3">
    <source>
        <dbReference type="ARBA" id="ARBA00022989"/>
    </source>
</evidence>
<dbReference type="OrthoDB" id="413313at2759"/>
<evidence type="ECO:0000256" key="5">
    <source>
        <dbReference type="ARBA" id="ARBA00023136"/>
    </source>
</evidence>
<evidence type="ECO:0000256" key="1">
    <source>
        <dbReference type="ARBA" id="ARBA00004225"/>
    </source>
</evidence>
<dbReference type="AlphaFoldDB" id="A0A9W9L944"/>
<name>A0A9W9L944_9EURO</name>
<sequence length="635" mass="71173">MSVIRETVRGVNTQLDRLQQQIPSPQTIEAVDISSVSVESIGRLQDIINTLSVTSKTQPLLPPSRLADLLSGPAFSHLQVQTAVSVGHSPQISDYVWIVAAKAAVQASGLVMNTLLDQTLQLHDEAYYWGETLGSIWYSALYAVQESPEQLLRWTKDACISQTYRGAPSISDRWSQFYQIVRQNGWKLGGYSIRAHMLSPVRSCRAEMRQKRDLLLAMKDLHTSSLGLLMGGWQSFEANGSADPSTEALSSEWRDAIYKAVVLIEAVFQQLALEPTMQELEQGIFAALDKDSGKIESQTQGENPVLKPLDLIERLVRVLRDKLPNHAVSTSKFIRRHGRPSCLVRFWLPVSVAVFTGCTSMRFLANRQEDIVQWIVNIGSTTVDFWGNWVVDPIRKLIGTIRHDEKSEIAIMSKNSLLADRASLERMVVDFVRDRPELSRGVWDDPTAIVDSVKEGDLTPVLRAYERDLRSPFVGTVKGDLVRALLIQIQKTKVDVEIAISGIDALLKSQELVFGFVGLTPGILVSFATLKWFAGLLGSRRGLRKGKQRHEAKRGLRNVARILTSSTVLSNGTIPYKVSGQLICEAEVLLQQVKTVFGSMQYDEFREDIRDLLNAQNGVDKQLRVLERMRWAYFQ</sequence>
<dbReference type="GeneID" id="81401785"/>
<feature type="transmembrane region" description="Helical" evidence="6">
    <location>
        <begin position="512"/>
        <end position="537"/>
    </location>
</feature>